<feature type="compositionally biased region" description="Basic residues" evidence="3">
    <location>
        <begin position="161"/>
        <end position="170"/>
    </location>
</feature>
<feature type="region of interest" description="Disordered" evidence="3">
    <location>
        <begin position="247"/>
        <end position="360"/>
    </location>
</feature>
<dbReference type="Gene3D" id="2.30.42.10">
    <property type="match status" value="1"/>
</dbReference>
<organism evidence="5 6">
    <name type="scientific">Gekko japonicus</name>
    <name type="common">Schlegel's Japanese gecko</name>
    <dbReference type="NCBI Taxonomy" id="146911"/>
    <lineage>
        <taxon>Eukaryota</taxon>
        <taxon>Metazoa</taxon>
        <taxon>Chordata</taxon>
        <taxon>Craniata</taxon>
        <taxon>Vertebrata</taxon>
        <taxon>Euteleostomi</taxon>
        <taxon>Lepidosauria</taxon>
        <taxon>Squamata</taxon>
        <taxon>Bifurcata</taxon>
        <taxon>Gekkota</taxon>
        <taxon>Gekkonidae</taxon>
        <taxon>Gekkoninae</taxon>
        <taxon>Gekko</taxon>
    </lineage>
</organism>
<keyword evidence="5" id="KW-1185">Reference proteome</keyword>
<feature type="region of interest" description="Disordered" evidence="3">
    <location>
        <begin position="1499"/>
        <end position="1537"/>
    </location>
</feature>
<evidence type="ECO:0000313" key="5">
    <source>
        <dbReference type="Proteomes" id="UP000694871"/>
    </source>
</evidence>
<protein>
    <submittedName>
        <fullName evidence="6">Protein AHNAK2</fullName>
    </submittedName>
</protein>
<evidence type="ECO:0000313" key="6">
    <source>
        <dbReference type="RefSeq" id="XP_015262456.1"/>
    </source>
</evidence>
<dbReference type="PANTHER" id="PTHR23348:SF37">
    <property type="entry name" value="PROTEIN AHNAK2"/>
    <property type="match status" value="1"/>
</dbReference>
<dbReference type="GeneID" id="107106777"/>
<feature type="region of interest" description="Disordered" evidence="3">
    <location>
        <begin position="161"/>
        <end position="193"/>
    </location>
</feature>
<accession>A0ABM1JLW9</accession>
<evidence type="ECO:0000256" key="2">
    <source>
        <dbReference type="ARBA" id="ARBA00023242"/>
    </source>
</evidence>
<dbReference type="SMART" id="SM00228">
    <property type="entry name" value="PDZ"/>
    <property type="match status" value="1"/>
</dbReference>
<reference evidence="6" key="1">
    <citation type="submission" date="2025-08" db="UniProtKB">
        <authorList>
            <consortium name="RefSeq"/>
        </authorList>
    </citation>
    <scope>IDENTIFICATION</scope>
</reference>
<feature type="compositionally biased region" description="Basic and acidic residues" evidence="3">
    <location>
        <begin position="1508"/>
        <end position="1517"/>
    </location>
</feature>
<proteinExistence type="predicted"/>
<feature type="compositionally biased region" description="Basic residues" evidence="3">
    <location>
        <begin position="299"/>
        <end position="308"/>
    </location>
</feature>
<keyword evidence="2" id="KW-0539">Nucleus</keyword>
<comment type="subcellular location">
    <subcellularLocation>
        <location evidence="1">Nucleus</location>
    </subcellularLocation>
</comment>
<evidence type="ECO:0000256" key="3">
    <source>
        <dbReference type="SAM" id="MobiDB-lite"/>
    </source>
</evidence>
<feature type="compositionally biased region" description="Polar residues" evidence="3">
    <location>
        <begin position="309"/>
        <end position="322"/>
    </location>
</feature>
<dbReference type="PROSITE" id="PS50106">
    <property type="entry name" value="PDZ"/>
    <property type="match status" value="1"/>
</dbReference>
<gene>
    <name evidence="6" type="primary">AHNAK2</name>
</gene>
<feature type="compositionally biased region" description="Basic and acidic residues" evidence="3">
    <location>
        <begin position="263"/>
        <end position="298"/>
    </location>
</feature>
<evidence type="ECO:0000259" key="4">
    <source>
        <dbReference type="PROSITE" id="PS50106"/>
    </source>
</evidence>
<feature type="domain" description="PDZ" evidence="4">
    <location>
        <begin position="9"/>
        <end position="76"/>
    </location>
</feature>
<feature type="compositionally biased region" description="Basic and acidic residues" evidence="3">
    <location>
        <begin position="106"/>
        <end position="127"/>
    </location>
</feature>
<dbReference type="InterPro" id="IPR036034">
    <property type="entry name" value="PDZ_sf"/>
</dbReference>
<dbReference type="InterPro" id="IPR001478">
    <property type="entry name" value="PDZ"/>
</dbReference>
<evidence type="ECO:0000256" key="1">
    <source>
        <dbReference type="ARBA" id="ARBA00004123"/>
    </source>
</evidence>
<dbReference type="RefSeq" id="XP_015262456.1">
    <property type="nucleotide sequence ID" value="XM_015406970.1"/>
</dbReference>
<dbReference type="InterPro" id="IPR052082">
    <property type="entry name" value="Myelin_sheath_structural"/>
</dbReference>
<dbReference type="SUPFAM" id="SSF50156">
    <property type="entry name" value="PDZ domain-like"/>
    <property type="match status" value="1"/>
</dbReference>
<feature type="non-terminal residue" evidence="6">
    <location>
        <position position="1537"/>
    </location>
</feature>
<name>A0ABM1JLW9_GEKJA</name>
<feature type="region of interest" description="Disordered" evidence="3">
    <location>
        <begin position="96"/>
        <end position="127"/>
    </location>
</feature>
<sequence>MSDSQESMEVTLHTEIESGASGFSVAGGGNEGIFVKKVLKESSASKLFSLREGDQLLSATIFFDNIKYEDALKILQYSEPYKVQFSLKRKLSGKEDLETMPSATLSKKEKLSQGKETLEVSEKTTTEEDKANLIVKQRVGRQKRPKKDRLSWPKFQSIKGKKMLGQRRSRSTSDAYEPAIPDVSPTSTDTEFPPEEMHAKVKKGSQRKLKFPSIGFKIYRSKQETEEKSKLEEKVFTEYQYGTTEDPSEIITVDDSTSWAQDNKTKEHYEAKKDTTTPEQELTSHTKKCPEVEITIKKPKEKKQKSRGTTKPESTIVTSQIPPSAIEIKDSPTKQPSFPKIRKKKHRGSMEKIQSKTTGDYEQREMQIDVKDGATGLTYQVKQEVKITPPPHEANITTGLVSDLRAPDLQIDVPSTEMTLHGSEAKLEGGDIKIKMHKFQMPKFGISLPKGKAAVEGEITIPSIETEVPKTELKGEVTVRSVEMGMKTSGPHIEGPSMEVEVGGKDKMKMPDVKMPKIKGPQVGVTLPKVERDRSLPKVEVEVPEGEVSVKMPEAEGSIEGGGMKMYMPKFKMPSMGFSKPEVKGPKVDVDLSAPKPDVTLPSTDLSISKPELKTGELAADISISGPEVKFPTGQASLELKAVDFQLEAPSVDIGVEGTEGKLEGMDRKFKMPKFQMPKFGISLPKGKAAVDGDITVPSVDVQIPKAELKGEVTVPSVETGIKVTRPHIEDSSVEVEVGEMGKMKMPDVKMPSVKRPKIKGPQVGVTLSKVEGDVSLAKAEAELPEGEVSVKVPEAEGRIEGGGMKLHMPKFKMPSMGFSKPDVKGPKVDVDLSVPKPEVSLPSTDLSISKPELRTGELAADISVSGPEVNIPAGQASLEFRAPDFHLEAPSAEIPVKSGEAMLHGVDGKFKMPKFQMPTFGISLPKGTATVDGDITVPSIDVQIPKAELKGEVTVPSIETGIKVTRPHIEGPSVKVEVGETGKIKMPDVQMPSVKMPKIRGPQVGVTMPRVEGDVSLPKLEAELPEGEVSVKVPEAEGSIEGGGMKLHMPKFKMPSMGFSKPEVKGPKVDVDLSAPKVDVTPPSADLSISKPELKTGELVAGISVSGPEVKIPTGQASLELKAPGFQLDAPSVDIGVEGTEGKLEGVDGKFRMPKFQMPKFGISLPIGKAAVEGDITVPSVEAEVPKTELEGEVTVPSVKTSIKVSGPHIEGPSVEVEVGEKGKMKMPDVKMPSVKMPKIKGPQVGVTLSKVEGDISLPKLEAELPEGEVSVKVPEAEGRIEGGGMKMHMPKFKMPSMGFSKPEVKGPKVDVDLSVPKPEVSLPSTDLSISKPELKTGELAADISVSAPEVKIPAGQASLELKAPDFQLEAPSAEIPEQPLSTGISPYLIDVQIPKAELKGKVTVPSVETGIKVPRPHIEGPNIAVEVTEKGKMEMPDVKMPKIKAPRVGITLSKVEGELSLPKVEAELPEGEVSHKVPEAEGRIEGGGMKMHMPKFKMPSMGFSKPEVKGPKVDVDLSAPKVDVTPTDLSISAPE</sequence>
<feature type="compositionally biased region" description="Basic and acidic residues" evidence="3">
    <location>
        <begin position="348"/>
        <end position="360"/>
    </location>
</feature>
<dbReference type="PANTHER" id="PTHR23348">
    <property type="entry name" value="PERIAXIN/AHNAK"/>
    <property type="match status" value="1"/>
</dbReference>
<dbReference type="Proteomes" id="UP000694871">
    <property type="component" value="Unplaced"/>
</dbReference>